<evidence type="ECO:0000256" key="19">
    <source>
        <dbReference type="PIRSR" id="PIRSR600823-3"/>
    </source>
</evidence>
<protein>
    <recommendedName>
        <fullName evidence="5 22">Peroxidase</fullName>
        <ecNumber evidence="5 22">1.11.1.7</ecNumber>
    </recommendedName>
</protein>
<feature type="site" description="Transition state stabilizer" evidence="20">
    <location>
        <position position="66"/>
    </location>
</feature>
<evidence type="ECO:0000256" key="16">
    <source>
        <dbReference type="ARBA" id="ARBA00023324"/>
    </source>
</evidence>
<dbReference type="PROSITE" id="PS50873">
    <property type="entry name" value="PEROXIDASE_4"/>
    <property type="match status" value="1"/>
</dbReference>
<dbReference type="InterPro" id="IPR002016">
    <property type="entry name" value="Haem_peroxidase"/>
</dbReference>
<dbReference type="PANTHER" id="PTHR31517">
    <property type="match status" value="1"/>
</dbReference>
<dbReference type="InterPro" id="IPR019793">
    <property type="entry name" value="Peroxidases_heam-ligand_BS"/>
</dbReference>
<keyword evidence="10 22" id="KW-0732">Signal</keyword>
<keyword evidence="13 19" id="KW-0408">Iron</keyword>
<comment type="similarity">
    <text evidence="4">Belongs to the peroxidase family. Ascorbate peroxidase subfamily.</text>
</comment>
<dbReference type="OrthoDB" id="2113341at2759"/>
<keyword evidence="15" id="KW-0325">Glycoprotein</keyword>
<dbReference type="EC" id="1.11.1.7" evidence="5 22"/>
<dbReference type="PROSITE" id="PS00435">
    <property type="entry name" value="PEROXIDASE_1"/>
    <property type="match status" value="1"/>
</dbReference>
<feature type="binding site" description="axial binding residue" evidence="19">
    <location>
        <position position="198"/>
    </location>
    <ligand>
        <name>heme b</name>
        <dbReference type="ChEBI" id="CHEBI:60344"/>
    </ligand>
    <ligandPart>
        <name>Fe</name>
        <dbReference type="ChEBI" id="CHEBI:18248"/>
    </ligandPart>
</feature>
<dbReference type="PANTHER" id="PTHR31517:SF84">
    <property type="entry name" value="PEROXIDASE"/>
    <property type="match status" value="1"/>
</dbReference>
<dbReference type="PROSITE" id="PS00436">
    <property type="entry name" value="PEROXIDASE_2"/>
    <property type="match status" value="1"/>
</dbReference>
<comment type="catalytic activity">
    <reaction evidence="1 22">
        <text>2 a phenolic donor + H2O2 = 2 a phenolic radical donor + 2 H2O</text>
        <dbReference type="Rhea" id="RHEA:56136"/>
        <dbReference type="ChEBI" id="CHEBI:15377"/>
        <dbReference type="ChEBI" id="CHEBI:16240"/>
        <dbReference type="ChEBI" id="CHEBI:139520"/>
        <dbReference type="ChEBI" id="CHEBI:139521"/>
        <dbReference type="EC" id="1.11.1.7"/>
    </reaction>
</comment>
<evidence type="ECO:0000256" key="4">
    <source>
        <dbReference type="ARBA" id="ARBA00006873"/>
    </source>
</evidence>
<keyword evidence="8 22" id="KW-0349">Heme</keyword>
<evidence type="ECO:0000256" key="11">
    <source>
        <dbReference type="ARBA" id="ARBA00022837"/>
    </source>
</evidence>
<evidence type="ECO:0000256" key="8">
    <source>
        <dbReference type="ARBA" id="ARBA00022617"/>
    </source>
</evidence>
<comment type="subcellular location">
    <subcellularLocation>
        <location evidence="3 22">Secreted</location>
    </subcellularLocation>
</comment>
<dbReference type="GO" id="GO:0006979">
    <property type="term" value="P:response to oxidative stress"/>
    <property type="evidence" value="ECO:0007669"/>
    <property type="project" value="UniProtKB-UniRule"/>
</dbReference>
<feature type="disulfide bond" evidence="21">
    <location>
        <begin position="39"/>
        <end position="120"/>
    </location>
</feature>
<feature type="binding site" evidence="19">
    <location>
        <position position="262"/>
    </location>
    <ligand>
        <name>Ca(2+)</name>
        <dbReference type="ChEBI" id="CHEBI:29108"/>
        <label>2</label>
    </ligand>
</feature>
<keyword evidence="16 22" id="KW-0376">Hydrogen peroxide</keyword>
<comment type="cofactor">
    <cofactor evidence="19 22">
        <name>Ca(2+)</name>
        <dbReference type="ChEBI" id="CHEBI:29108"/>
    </cofactor>
    <text evidence="19 22">Binds 2 calcium ions per subunit.</text>
</comment>
<evidence type="ECO:0000256" key="13">
    <source>
        <dbReference type="ARBA" id="ARBA00023004"/>
    </source>
</evidence>
<dbReference type="FunFam" id="1.10.420.10:FF:000001">
    <property type="entry name" value="Peroxidase"/>
    <property type="match status" value="1"/>
</dbReference>
<evidence type="ECO:0000256" key="1">
    <source>
        <dbReference type="ARBA" id="ARBA00000189"/>
    </source>
</evidence>
<keyword evidence="24" id="KW-1185">Reference proteome</keyword>
<feature type="binding site" evidence="19">
    <location>
        <position position="254"/>
    </location>
    <ligand>
        <name>Ca(2+)</name>
        <dbReference type="ChEBI" id="CHEBI:29108"/>
        <label>2</label>
    </ligand>
</feature>
<dbReference type="GO" id="GO:0140825">
    <property type="term" value="F:lactoperoxidase activity"/>
    <property type="evidence" value="ECO:0007669"/>
    <property type="project" value="UniProtKB-EC"/>
</dbReference>
<evidence type="ECO:0000256" key="7">
    <source>
        <dbReference type="ARBA" id="ARBA00022559"/>
    </source>
</evidence>
<evidence type="ECO:0000256" key="14">
    <source>
        <dbReference type="ARBA" id="ARBA00023157"/>
    </source>
</evidence>
<evidence type="ECO:0000256" key="6">
    <source>
        <dbReference type="ARBA" id="ARBA00022525"/>
    </source>
</evidence>
<evidence type="ECO:0000256" key="18">
    <source>
        <dbReference type="PIRSR" id="PIRSR600823-2"/>
    </source>
</evidence>
<feature type="domain" description="Plant heme peroxidase family profile" evidence="23">
    <location>
        <begin position="29"/>
        <end position="334"/>
    </location>
</feature>
<evidence type="ECO:0000256" key="3">
    <source>
        <dbReference type="ARBA" id="ARBA00004613"/>
    </source>
</evidence>
<evidence type="ECO:0000256" key="17">
    <source>
        <dbReference type="PIRSR" id="PIRSR600823-1"/>
    </source>
</evidence>
<dbReference type="Gene3D" id="1.10.520.10">
    <property type="match status" value="1"/>
</dbReference>
<dbReference type="GO" id="GO:0020037">
    <property type="term" value="F:heme binding"/>
    <property type="evidence" value="ECO:0007669"/>
    <property type="project" value="UniProtKB-UniRule"/>
</dbReference>
<evidence type="ECO:0000256" key="21">
    <source>
        <dbReference type="PIRSR" id="PIRSR600823-5"/>
    </source>
</evidence>
<feature type="disulfide bond" evidence="21">
    <location>
        <begin position="205"/>
        <end position="237"/>
    </location>
</feature>
<evidence type="ECO:0000259" key="23">
    <source>
        <dbReference type="PROSITE" id="PS50873"/>
    </source>
</evidence>
<dbReference type="Proteomes" id="UP000504603">
    <property type="component" value="Unplaced"/>
</dbReference>
<proteinExistence type="inferred from homology"/>
<dbReference type="KEGG" id="mcha:111019777"/>
<dbReference type="GeneID" id="111019777"/>
<reference evidence="25" key="1">
    <citation type="submission" date="2025-08" db="UniProtKB">
        <authorList>
            <consortium name="RefSeq"/>
        </authorList>
    </citation>
    <scope>IDENTIFICATION</scope>
    <source>
        <strain evidence="25">OHB3-1</strain>
    </source>
</reference>
<feature type="active site" description="Proton acceptor" evidence="17">
    <location>
        <position position="70"/>
    </location>
</feature>
<evidence type="ECO:0000256" key="22">
    <source>
        <dbReference type="RuleBase" id="RU362060"/>
    </source>
</evidence>
<dbReference type="GO" id="GO:0005576">
    <property type="term" value="C:extracellular region"/>
    <property type="evidence" value="ECO:0007669"/>
    <property type="project" value="UniProtKB-SubCell"/>
</dbReference>
<evidence type="ECO:0000256" key="9">
    <source>
        <dbReference type="ARBA" id="ARBA00022723"/>
    </source>
</evidence>
<evidence type="ECO:0000256" key="2">
    <source>
        <dbReference type="ARBA" id="ARBA00002322"/>
    </source>
</evidence>
<evidence type="ECO:0000256" key="12">
    <source>
        <dbReference type="ARBA" id="ARBA00023002"/>
    </source>
</evidence>
<keyword evidence="12 22" id="KW-0560">Oxidoreductase</keyword>
<evidence type="ECO:0000256" key="20">
    <source>
        <dbReference type="PIRSR" id="PIRSR600823-4"/>
    </source>
</evidence>
<dbReference type="InterPro" id="IPR010255">
    <property type="entry name" value="Haem_peroxidase_sf"/>
</dbReference>
<feature type="signal peptide" evidence="22">
    <location>
        <begin position="1"/>
        <end position="24"/>
    </location>
</feature>
<feature type="binding site" evidence="19">
    <location>
        <position position="78"/>
    </location>
    <ligand>
        <name>Ca(2+)</name>
        <dbReference type="ChEBI" id="CHEBI:29108"/>
        <label>1</label>
    </ligand>
</feature>
<comment type="similarity">
    <text evidence="22">Belongs to the peroxidase family. Classical plant (class III) peroxidase subfamily.</text>
</comment>
<dbReference type="RefSeq" id="XP_022151922.1">
    <property type="nucleotide sequence ID" value="XM_022296230.1"/>
</dbReference>
<dbReference type="GO" id="GO:0042744">
    <property type="term" value="P:hydrogen peroxide catabolic process"/>
    <property type="evidence" value="ECO:0007669"/>
    <property type="project" value="UniProtKB-KW"/>
</dbReference>
<gene>
    <name evidence="25" type="primary">LOC111019777</name>
</gene>
<dbReference type="Gene3D" id="1.10.420.10">
    <property type="entry name" value="Peroxidase, domain 2"/>
    <property type="match status" value="1"/>
</dbReference>
<feature type="chain" id="PRO_5027163949" description="Peroxidase" evidence="22">
    <location>
        <begin position="25"/>
        <end position="334"/>
    </location>
</feature>
<dbReference type="Pfam" id="PF00141">
    <property type="entry name" value="peroxidase"/>
    <property type="match status" value="1"/>
</dbReference>
<keyword evidence="7 22" id="KW-0575">Peroxidase</keyword>
<evidence type="ECO:0000313" key="24">
    <source>
        <dbReference type="Proteomes" id="UP000504603"/>
    </source>
</evidence>
<name>A0A6J1DES6_MOMCH</name>
<sequence>MRVELVVLAGFFIWCSLLVGNSSAAIGNHLHAGFYRYSCPQAEKIAGDVAKEVLGADPTLAASILRLFFHDCFVNGCDASILLDTTKSGEPVEKTSPANGKTLRGFEMIDEIKARIETACPGIVSCADILAFATRDATVFSGLPNFIVPAGRRDGLASRATDVIGNIPFPTMTVAEMTKIFTRKGMTVDEMVVLTGAHSIGRAQCDFFDYRLYNYSENEARDPRMEAAYGHYLSVHCPPLLPGQERGEIQVNFDPSTPLRLDNSFYLRLKEGRVLLKSDQDMADDPTTRDLVRRMGTEPRLWSRSFTRAMVRLSRLDVLTGNTGEIRRNCRAVN</sequence>
<keyword evidence="14 21" id="KW-1015">Disulfide bond</keyword>
<keyword evidence="6 22" id="KW-0964">Secreted</keyword>
<dbReference type="PRINTS" id="PR00458">
    <property type="entry name" value="PEROXIDASE"/>
</dbReference>
<keyword evidence="11 19" id="KW-0106">Calcium</keyword>
<dbReference type="GO" id="GO:0046872">
    <property type="term" value="F:metal ion binding"/>
    <property type="evidence" value="ECO:0007669"/>
    <property type="project" value="UniProtKB-UniRule"/>
</dbReference>
<feature type="disulfide bond" evidence="21">
    <location>
        <begin position="126"/>
        <end position="330"/>
    </location>
</feature>
<feature type="binding site" evidence="19">
    <location>
        <position position="93"/>
    </location>
    <ligand>
        <name>Ca(2+)</name>
        <dbReference type="ChEBI" id="CHEBI:29108"/>
        <label>1</label>
    </ligand>
</feature>
<organism evidence="24 25">
    <name type="scientific">Momordica charantia</name>
    <name type="common">Bitter gourd</name>
    <name type="synonym">Balsam pear</name>
    <dbReference type="NCBI Taxonomy" id="3673"/>
    <lineage>
        <taxon>Eukaryota</taxon>
        <taxon>Viridiplantae</taxon>
        <taxon>Streptophyta</taxon>
        <taxon>Embryophyta</taxon>
        <taxon>Tracheophyta</taxon>
        <taxon>Spermatophyta</taxon>
        <taxon>Magnoliopsida</taxon>
        <taxon>eudicotyledons</taxon>
        <taxon>Gunneridae</taxon>
        <taxon>Pentapetalae</taxon>
        <taxon>rosids</taxon>
        <taxon>fabids</taxon>
        <taxon>Cucurbitales</taxon>
        <taxon>Cucurbitaceae</taxon>
        <taxon>Momordiceae</taxon>
        <taxon>Momordica</taxon>
    </lineage>
</organism>
<evidence type="ECO:0000256" key="5">
    <source>
        <dbReference type="ARBA" id="ARBA00012313"/>
    </source>
</evidence>
<evidence type="ECO:0000256" key="10">
    <source>
        <dbReference type="ARBA" id="ARBA00022729"/>
    </source>
</evidence>
<feature type="binding site" evidence="19">
    <location>
        <position position="74"/>
    </location>
    <ligand>
        <name>Ca(2+)</name>
        <dbReference type="ChEBI" id="CHEBI:29108"/>
        <label>1</label>
    </ligand>
</feature>
<comment type="function">
    <text evidence="2">Removal of H(2)O(2), oxidation of toxic reductants, biosynthesis and degradation of lignin, suberization, auxin catabolism, response to environmental stresses such as wounding, pathogen attack and oxidative stress. These functions might be dependent on each isozyme/isoform in each plant tissue.</text>
</comment>
<evidence type="ECO:0000256" key="15">
    <source>
        <dbReference type="ARBA" id="ARBA00023180"/>
    </source>
</evidence>
<feature type="binding site" evidence="19">
    <location>
        <position position="80"/>
    </location>
    <ligand>
        <name>Ca(2+)</name>
        <dbReference type="ChEBI" id="CHEBI:29108"/>
        <label>1</label>
    </ligand>
</feature>
<dbReference type="CDD" id="cd00693">
    <property type="entry name" value="secretory_peroxidase"/>
    <property type="match status" value="1"/>
</dbReference>
<dbReference type="AlphaFoldDB" id="A0A6J1DES6"/>
<dbReference type="InterPro" id="IPR000823">
    <property type="entry name" value="Peroxidase_pln"/>
</dbReference>
<keyword evidence="9 19" id="KW-0479">Metal-binding</keyword>
<feature type="disulfide bond" evidence="21">
    <location>
        <begin position="72"/>
        <end position="77"/>
    </location>
</feature>
<evidence type="ECO:0000313" key="25">
    <source>
        <dbReference type="RefSeq" id="XP_022151922.1"/>
    </source>
</evidence>
<feature type="binding site" evidence="19">
    <location>
        <position position="76"/>
    </location>
    <ligand>
        <name>Ca(2+)</name>
        <dbReference type="ChEBI" id="CHEBI:29108"/>
        <label>1</label>
    </ligand>
</feature>
<dbReference type="FunFam" id="1.10.520.10:FF:000006">
    <property type="entry name" value="Peroxidase"/>
    <property type="match status" value="1"/>
</dbReference>
<feature type="binding site" evidence="19">
    <location>
        <position position="257"/>
    </location>
    <ligand>
        <name>Ca(2+)</name>
        <dbReference type="ChEBI" id="CHEBI:29108"/>
        <label>2</label>
    </ligand>
</feature>
<comment type="cofactor">
    <cofactor evidence="19 22">
        <name>heme b</name>
        <dbReference type="ChEBI" id="CHEBI:60344"/>
    </cofactor>
    <text evidence="19 22">Binds 1 heme b (iron(II)-protoporphyrin IX) group per subunit.</text>
</comment>
<accession>A0A6J1DES6</accession>
<feature type="binding site" evidence="18">
    <location>
        <position position="168"/>
    </location>
    <ligand>
        <name>substrate</name>
    </ligand>
</feature>
<dbReference type="InterPro" id="IPR033905">
    <property type="entry name" value="Secretory_peroxidase"/>
</dbReference>
<dbReference type="SUPFAM" id="SSF48113">
    <property type="entry name" value="Heme-dependent peroxidases"/>
    <property type="match status" value="1"/>
</dbReference>
<dbReference type="InterPro" id="IPR019794">
    <property type="entry name" value="Peroxidases_AS"/>
</dbReference>
<feature type="binding site" evidence="19">
    <location>
        <position position="71"/>
    </location>
    <ligand>
        <name>Ca(2+)</name>
        <dbReference type="ChEBI" id="CHEBI:29108"/>
        <label>1</label>
    </ligand>
</feature>
<dbReference type="PRINTS" id="PR00461">
    <property type="entry name" value="PLPEROXIDASE"/>
</dbReference>